<accession>A0AAW1Q883</accession>
<evidence type="ECO:0000256" key="6">
    <source>
        <dbReference type="SAM" id="MobiDB-lite"/>
    </source>
</evidence>
<name>A0AAW1Q883_9CHLO</name>
<dbReference type="EMBL" id="JALJOS010000061">
    <property type="protein sequence ID" value="KAK9818523.1"/>
    <property type="molecule type" value="Genomic_DNA"/>
</dbReference>
<gene>
    <name evidence="8" type="ORF">WJX74_008652</name>
</gene>
<comment type="similarity">
    <text evidence="2">Belongs to the autoinducer-2 exporter (AI-2E) (TC 2.A.86) family.</text>
</comment>
<feature type="transmembrane region" description="Helical" evidence="7">
    <location>
        <begin position="410"/>
        <end position="435"/>
    </location>
</feature>
<evidence type="ECO:0008006" key="10">
    <source>
        <dbReference type="Google" id="ProtNLM"/>
    </source>
</evidence>
<dbReference type="PANTHER" id="PTHR21716">
    <property type="entry name" value="TRANSMEMBRANE PROTEIN"/>
    <property type="match status" value="1"/>
</dbReference>
<dbReference type="GO" id="GO:0016020">
    <property type="term" value="C:membrane"/>
    <property type="evidence" value="ECO:0007669"/>
    <property type="project" value="UniProtKB-SubCell"/>
</dbReference>
<evidence type="ECO:0000313" key="9">
    <source>
        <dbReference type="Proteomes" id="UP001438707"/>
    </source>
</evidence>
<evidence type="ECO:0000256" key="4">
    <source>
        <dbReference type="ARBA" id="ARBA00022989"/>
    </source>
</evidence>
<sequence length="533" mass="57601">MLSGGSFSSAPTQLGKSADHTSLHVSLSSPSPKQQLQRPVRAHCCQPSRWRDRSAAWLAEANSGNQPSRCPSQLQAAQQPGVSSSSERARADYMAAPPAGGRDFFNWVLDLPWQRVAVWLVVVLAGLQLREFFGIAMGTFIIAFIGDGFVRSAQSTVFFSRIPPVWRRRLLVLTYFSGILALVILFGVMTIPDIIREGADFVSRLQSDNIWVIVLEKMRSGLGDGVMDQIERLIIIASGDELSGHMSALGSQAWTQERTAYLGVVLSKMLQGYTNAAVTLTSGLISAISHFAVQVGVSMVLSFMIVVDLPTISKGVASLSTSRLAPFYREVAPSVTVFANLFGKALQAQARIALVNTALTAMGMWVLMIPGTGLLSLFVFLCSFIPIAGCFISTVPIGFVALTEYGFLKLALVIAMVTCVHFVEAYGLNPIIYSAHLKLHPLMVLTVLVVAEHSLGVWGLLLAVPLTVFTVDYCIRYPACSLKDVAAMELETVSISADSTSRTSYDEDTGRGPVWATTTSGSLTTTLPKNPRL</sequence>
<feature type="compositionally biased region" description="Polar residues" evidence="6">
    <location>
        <begin position="1"/>
        <end position="15"/>
    </location>
</feature>
<evidence type="ECO:0000256" key="7">
    <source>
        <dbReference type="SAM" id="Phobius"/>
    </source>
</evidence>
<dbReference type="AlphaFoldDB" id="A0AAW1Q883"/>
<evidence type="ECO:0000256" key="2">
    <source>
        <dbReference type="ARBA" id="ARBA00009773"/>
    </source>
</evidence>
<feature type="compositionally biased region" description="Polar residues" evidence="6">
    <location>
        <begin position="62"/>
        <end position="86"/>
    </location>
</feature>
<protein>
    <recommendedName>
        <fullName evidence="10">AI-2E family transporter</fullName>
    </recommendedName>
</protein>
<feature type="transmembrane region" description="Helical" evidence="7">
    <location>
        <begin position="170"/>
        <end position="191"/>
    </location>
</feature>
<evidence type="ECO:0000256" key="5">
    <source>
        <dbReference type="ARBA" id="ARBA00023136"/>
    </source>
</evidence>
<comment type="caution">
    <text evidence="8">The sequence shown here is derived from an EMBL/GenBank/DDBJ whole genome shotgun (WGS) entry which is preliminary data.</text>
</comment>
<dbReference type="Proteomes" id="UP001438707">
    <property type="component" value="Unassembled WGS sequence"/>
</dbReference>
<keyword evidence="4 7" id="KW-1133">Transmembrane helix</keyword>
<dbReference type="PANTHER" id="PTHR21716:SF62">
    <property type="entry name" value="TRANSPORT PROTEIN YDBI-RELATED"/>
    <property type="match status" value="1"/>
</dbReference>
<feature type="transmembrane region" description="Helical" evidence="7">
    <location>
        <begin position="352"/>
        <end position="371"/>
    </location>
</feature>
<dbReference type="InterPro" id="IPR002549">
    <property type="entry name" value="AI-2E-like"/>
</dbReference>
<evidence type="ECO:0000256" key="1">
    <source>
        <dbReference type="ARBA" id="ARBA00004141"/>
    </source>
</evidence>
<comment type="subcellular location">
    <subcellularLocation>
        <location evidence="1">Membrane</location>
        <topology evidence="1">Multi-pass membrane protein</topology>
    </subcellularLocation>
</comment>
<evidence type="ECO:0000256" key="3">
    <source>
        <dbReference type="ARBA" id="ARBA00022692"/>
    </source>
</evidence>
<feature type="transmembrane region" description="Helical" evidence="7">
    <location>
        <begin position="132"/>
        <end position="150"/>
    </location>
</feature>
<feature type="compositionally biased region" description="Low complexity" evidence="6">
    <location>
        <begin position="26"/>
        <end position="37"/>
    </location>
</feature>
<feature type="transmembrane region" description="Helical" evidence="7">
    <location>
        <begin position="284"/>
        <end position="307"/>
    </location>
</feature>
<keyword evidence="3 7" id="KW-0812">Transmembrane</keyword>
<keyword evidence="5 7" id="KW-0472">Membrane</keyword>
<keyword evidence="9" id="KW-1185">Reference proteome</keyword>
<feature type="region of interest" description="Disordered" evidence="6">
    <location>
        <begin position="62"/>
        <end position="90"/>
    </location>
</feature>
<evidence type="ECO:0000313" key="8">
    <source>
        <dbReference type="EMBL" id="KAK9818523.1"/>
    </source>
</evidence>
<proteinExistence type="inferred from homology"/>
<feature type="region of interest" description="Disordered" evidence="6">
    <location>
        <begin position="1"/>
        <end position="43"/>
    </location>
</feature>
<dbReference type="Pfam" id="PF01594">
    <property type="entry name" value="AI-2E_transport"/>
    <property type="match status" value="1"/>
</dbReference>
<organism evidence="8 9">
    <name type="scientific">Apatococcus lobatus</name>
    <dbReference type="NCBI Taxonomy" id="904363"/>
    <lineage>
        <taxon>Eukaryota</taxon>
        <taxon>Viridiplantae</taxon>
        <taxon>Chlorophyta</taxon>
        <taxon>core chlorophytes</taxon>
        <taxon>Trebouxiophyceae</taxon>
        <taxon>Chlorellales</taxon>
        <taxon>Chlorellaceae</taxon>
        <taxon>Apatococcus</taxon>
    </lineage>
</organism>
<dbReference type="GO" id="GO:0055085">
    <property type="term" value="P:transmembrane transport"/>
    <property type="evidence" value="ECO:0007669"/>
    <property type="project" value="TreeGrafter"/>
</dbReference>
<feature type="transmembrane region" description="Helical" evidence="7">
    <location>
        <begin position="377"/>
        <end position="403"/>
    </location>
</feature>
<reference evidence="8 9" key="1">
    <citation type="journal article" date="2024" name="Nat. Commun.">
        <title>Phylogenomics reveals the evolutionary origins of lichenization in chlorophyte algae.</title>
        <authorList>
            <person name="Puginier C."/>
            <person name="Libourel C."/>
            <person name="Otte J."/>
            <person name="Skaloud P."/>
            <person name="Haon M."/>
            <person name="Grisel S."/>
            <person name="Petersen M."/>
            <person name="Berrin J.G."/>
            <person name="Delaux P.M."/>
            <person name="Dal Grande F."/>
            <person name="Keller J."/>
        </authorList>
    </citation>
    <scope>NUCLEOTIDE SEQUENCE [LARGE SCALE GENOMIC DNA]</scope>
    <source>
        <strain evidence="8 9">SAG 2145</strain>
    </source>
</reference>